<dbReference type="Gene3D" id="3.30.70.1230">
    <property type="entry name" value="Nucleotide cyclase"/>
    <property type="match status" value="1"/>
</dbReference>
<dbReference type="CDD" id="cd07302">
    <property type="entry name" value="CHD"/>
    <property type="match status" value="1"/>
</dbReference>
<keyword evidence="3" id="KW-1185">Reference proteome</keyword>
<evidence type="ECO:0000313" key="2">
    <source>
        <dbReference type="EMBL" id="GGA87285.1"/>
    </source>
</evidence>
<dbReference type="PANTHER" id="PTHR43081:SF1">
    <property type="entry name" value="ADENYLATE CYCLASE, TERMINAL-DIFFERENTIATION SPECIFIC"/>
    <property type="match status" value="1"/>
</dbReference>
<gene>
    <name evidence="2" type="ORF">GCM10011521_27110</name>
</gene>
<dbReference type="RefSeq" id="WP_188665557.1">
    <property type="nucleotide sequence ID" value="NZ_BMKC01000004.1"/>
</dbReference>
<dbReference type="SMART" id="SM00044">
    <property type="entry name" value="CYCc"/>
    <property type="match status" value="1"/>
</dbReference>
<evidence type="ECO:0000259" key="1">
    <source>
        <dbReference type="PROSITE" id="PS50125"/>
    </source>
</evidence>
<dbReference type="PANTHER" id="PTHR43081">
    <property type="entry name" value="ADENYLATE CYCLASE, TERMINAL-DIFFERENTIATION SPECIFIC-RELATED"/>
    <property type="match status" value="1"/>
</dbReference>
<dbReference type="Proteomes" id="UP000623419">
    <property type="component" value="Unassembled WGS sequence"/>
</dbReference>
<evidence type="ECO:0000313" key="3">
    <source>
        <dbReference type="Proteomes" id="UP000623419"/>
    </source>
</evidence>
<accession>A0ABQ1HSN9</accession>
<proteinExistence type="predicted"/>
<dbReference type="PROSITE" id="PS50125">
    <property type="entry name" value="GUANYLATE_CYCLASE_2"/>
    <property type="match status" value="1"/>
</dbReference>
<dbReference type="InterPro" id="IPR050697">
    <property type="entry name" value="Adenylyl/Guanylyl_Cyclase_3/4"/>
</dbReference>
<name>A0ABQ1HSN9_9GAMM</name>
<sequence length="410" mass="44637">MRTGTRSRYRRLLEWQRERLSDPPGDVAGLVHRYCRFLHAEGLPVFRANLSLTTLHPQIKGLRYVWQADHVEPGPFPSAALVHRSCQHLDGCTVEEAFLHYGARETPQFVRSPFYALRESGGDRLSLRIAPTAGKRSRRFPVLDDLAAQGATHYAAFQLRRTDGMISLVTRHSGGFDRVALARIADTLVVLESLLDSAIKDVVLDSVLRCYVGAGPATEIRRGNLSPGSMLTMDGAIWFSDIRRYSNLSRQLPPDQLVSLLNRYYAVLVEAIHVHGGDILKFIGDAILAIFPVAAGEPGGDACRRALAAVETASSGLAEADLGLQHGVGLHLGRFQFGNIGNHRRVDFTVIGDAVNVAARIEAQCSVQQQALLMSEDFARASGVPTRVVAAVPLKGLDGTHDLHTTGGGD</sequence>
<dbReference type="InterPro" id="IPR001054">
    <property type="entry name" value="A/G_cyclase"/>
</dbReference>
<comment type="caution">
    <text evidence="2">The sequence shown here is derived from an EMBL/GenBank/DDBJ whole genome shotgun (WGS) entry which is preliminary data.</text>
</comment>
<feature type="domain" description="Guanylate cyclase" evidence="1">
    <location>
        <begin position="236"/>
        <end position="362"/>
    </location>
</feature>
<dbReference type="SUPFAM" id="SSF55073">
    <property type="entry name" value="Nucleotide cyclase"/>
    <property type="match status" value="1"/>
</dbReference>
<dbReference type="EMBL" id="BMKC01000004">
    <property type="protein sequence ID" value="GGA87285.1"/>
    <property type="molecule type" value="Genomic_DNA"/>
</dbReference>
<reference evidence="3" key="1">
    <citation type="journal article" date="2019" name="Int. J. Syst. Evol. Microbiol.">
        <title>The Global Catalogue of Microorganisms (GCM) 10K type strain sequencing project: providing services to taxonomists for standard genome sequencing and annotation.</title>
        <authorList>
            <consortium name="The Broad Institute Genomics Platform"/>
            <consortium name="The Broad Institute Genome Sequencing Center for Infectious Disease"/>
            <person name="Wu L."/>
            <person name="Ma J."/>
        </authorList>
    </citation>
    <scope>NUCLEOTIDE SEQUENCE [LARGE SCALE GENOMIC DNA]</scope>
    <source>
        <strain evidence="3">CGMCC 1.15905</strain>
    </source>
</reference>
<dbReference type="InterPro" id="IPR029787">
    <property type="entry name" value="Nucleotide_cyclase"/>
</dbReference>
<organism evidence="2 3">
    <name type="scientific">Arenimonas soli</name>
    <dbReference type="NCBI Taxonomy" id="2269504"/>
    <lineage>
        <taxon>Bacteria</taxon>
        <taxon>Pseudomonadati</taxon>
        <taxon>Pseudomonadota</taxon>
        <taxon>Gammaproteobacteria</taxon>
        <taxon>Lysobacterales</taxon>
        <taxon>Lysobacteraceae</taxon>
        <taxon>Arenimonas</taxon>
    </lineage>
</organism>
<protein>
    <submittedName>
        <fullName evidence="2">Adenylate cyclase</fullName>
    </submittedName>
</protein>
<dbReference type="Pfam" id="PF00211">
    <property type="entry name" value="Guanylate_cyc"/>
    <property type="match status" value="1"/>
</dbReference>